<name>A0A8J2ZWU0_9BACL</name>
<evidence type="ECO:0000256" key="9">
    <source>
        <dbReference type="ARBA" id="ARBA00022842"/>
    </source>
</evidence>
<keyword evidence="9" id="KW-0460">Magnesium</keyword>
<comment type="cofactor">
    <cofactor evidence="1">
        <name>Mg(2+)</name>
        <dbReference type="ChEBI" id="CHEBI:18420"/>
    </cofactor>
</comment>
<keyword evidence="5" id="KW-0479">Metal-binding</keyword>
<protein>
    <submittedName>
        <fullName evidence="14">Diacylglycerol kinase</fullName>
    </submittedName>
</protein>
<reference evidence="14" key="2">
    <citation type="submission" date="2020-09" db="EMBL/GenBank/DDBJ databases">
        <authorList>
            <person name="Sun Q."/>
            <person name="Zhou Y."/>
        </authorList>
    </citation>
    <scope>NUCLEOTIDE SEQUENCE</scope>
    <source>
        <strain evidence="14">CGMCC 1.12777</strain>
    </source>
</reference>
<dbReference type="GO" id="GO:0005524">
    <property type="term" value="F:ATP binding"/>
    <property type="evidence" value="ECO:0007669"/>
    <property type="project" value="UniProtKB-KW"/>
</dbReference>
<evidence type="ECO:0000256" key="3">
    <source>
        <dbReference type="ARBA" id="ARBA00022516"/>
    </source>
</evidence>
<dbReference type="PANTHER" id="PTHR12358:SF106">
    <property type="entry name" value="LIPID KINASE YEGS"/>
    <property type="match status" value="1"/>
</dbReference>
<keyword evidence="4" id="KW-0808">Transferase</keyword>
<comment type="similarity">
    <text evidence="2">Belongs to the diacylglycerol/lipid kinase family.</text>
</comment>
<evidence type="ECO:0000256" key="4">
    <source>
        <dbReference type="ARBA" id="ARBA00022679"/>
    </source>
</evidence>
<dbReference type="SUPFAM" id="SSF111331">
    <property type="entry name" value="NAD kinase/diacylglycerol kinase-like"/>
    <property type="match status" value="1"/>
</dbReference>
<dbReference type="NCBIfam" id="NF009603">
    <property type="entry name" value="PRK13055.1"/>
    <property type="match status" value="1"/>
</dbReference>
<dbReference type="GO" id="GO:0004143">
    <property type="term" value="F:ATP-dependent diacylglycerol kinase activity"/>
    <property type="evidence" value="ECO:0007669"/>
    <property type="project" value="TreeGrafter"/>
</dbReference>
<evidence type="ECO:0000256" key="7">
    <source>
        <dbReference type="ARBA" id="ARBA00022777"/>
    </source>
</evidence>
<dbReference type="InterPro" id="IPR045540">
    <property type="entry name" value="YegS/DAGK_C"/>
</dbReference>
<dbReference type="Gene3D" id="3.40.50.10330">
    <property type="entry name" value="Probable inorganic polyphosphate/atp-NAD kinase, domain 1"/>
    <property type="match status" value="1"/>
</dbReference>
<evidence type="ECO:0000256" key="6">
    <source>
        <dbReference type="ARBA" id="ARBA00022741"/>
    </source>
</evidence>
<evidence type="ECO:0000256" key="8">
    <source>
        <dbReference type="ARBA" id="ARBA00022840"/>
    </source>
</evidence>
<evidence type="ECO:0000313" key="15">
    <source>
        <dbReference type="Proteomes" id="UP000656813"/>
    </source>
</evidence>
<dbReference type="GO" id="GO:0008654">
    <property type="term" value="P:phospholipid biosynthetic process"/>
    <property type="evidence" value="ECO:0007669"/>
    <property type="project" value="UniProtKB-KW"/>
</dbReference>
<dbReference type="SMART" id="SM00046">
    <property type="entry name" value="DAGKc"/>
    <property type="match status" value="1"/>
</dbReference>
<evidence type="ECO:0000256" key="2">
    <source>
        <dbReference type="ARBA" id="ARBA00005983"/>
    </source>
</evidence>
<evidence type="ECO:0000256" key="11">
    <source>
        <dbReference type="ARBA" id="ARBA00023209"/>
    </source>
</evidence>
<evidence type="ECO:0000259" key="13">
    <source>
        <dbReference type="PROSITE" id="PS50146"/>
    </source>
</evidence>
<dbReference type="Proteomes" id="UP000656813">
    <property type="component" value="Unassembled WGS sequence"/>
</dbReference>
<accession>A0A8J2ZWU0</accession>
<dbReference type="PANTHER" id="PTHR12358">
    <property type="entry name" value="SPHINGOSINE KINASE"/>
    <property type="match status" value="1"/>
</dbReference>
<sequence length="332" mass="36874">MDGEDLDSILSFQSHMKVIKMKRARLIYNPTSGRELMKRNLPYILERLEGAGYETSCHATTGVGDATTSARAAVQRGFDLVIAAGGDGTINEVINGLAEQPNRPKFAIIPMGTTNDFARAINMPKDIEKACDILCEGHEVPLDIGKVNHQYFINIAGGGTLTELTYEVPSKLKTMLGQLAYYMKGIEMLPSIRPTHVRIEYDGKLLEDEIMLFFVTNTNSVAGFEKIAPNASYNDGMFDLLVLKKTNLAEFIRLARLALKGEHINDPKVLYTKAAHVKVETEEKMQLNLDGEYGGMLPGTFDSLPHHLQLIVPKETADRWNEETTEKVEGRA</sequence>
<reference evidence="14" key="1">
    <citation type="journal article" date="2014" name="Int. J. Syst. Evol. Microbiol.">
        <title>Complete genome sequence of Corynebacterium casei LMG S-19264T (=DSM 44701T), isolated from a smear-ripened cheese.</title>
        <authorList>
            <consortium name="US DOE Joint Genome Institute (JGI-PGF)"/>
            <person name="Walter F."/>
            <person name="Albersmeier A."/>
            <person name="Kalinowski J."/>
            <person name="Ruckert C."/>
        </authorList>
    </citation>
    <scope>NUCLEOTIDE SEQUENCE</scope>
    <source>
        <strain evidence="14">CGMCC 1.12777</strain>
    </source>
</reference>
<dbReference type="Pfam" id="PF19279">
    <property type="entry name" value="YegS_C"/>
    <property type="match status" value="1"/>
</dbReference>
<keyword evidence="11" id="KW-0594">Phospholipid biosynthesis</keyword>
<evidence type="ECO:0000256" key="5">
    <source>
        <dbReference type="ARBA" id="ARBA00022723"/>
    </source>
</evidence>
<dbReference type="AlphaFoldDB" id="A0A8J2ZWU0"/>
<dbReference type="NCBIfam" id="TIGR00147">
    <property type="entry name" value="YegS/Rv2252/BmrU family lipid kinase"/>
    <property type="match status" value="1"/>
</dbReference>
<keyword evidence="7 14" id="KW-0418">Kinase</keyword>
<dbReference type="GO" id="GO:0005886">
    <property type="term" value="C:plasma membrane"/>
    <property type="evidence" value="ECO:0007669"/>
    <property type="project" value="TreeGrafter"/>
</dbReference>
<keyword evidence="10" id="KW-0443">Lipid metabolism</keyword>
<keyword evidence="15" id="KW-1185">Reference proteome</keyword>
<feature type="domain" description="DAGKc" evidence="13">
    <location>
        <begin position="19"/>
        <end position="151"/>
    </location>
</feature>
<dbReference type="PROSITE" id="PS50146">
    <property type="entry name" value="DAGK"/>
    <property type="match status" value="1"/>
</dbReference>
<dbReference type="InterPro" id="IPR050187">
    <property type="entry name" value="Lipid_Phosphate_FormReg"/>
</dbReference>
<keyword evidence="8" id="KW-0067">ATP-binding</keyword>
<proteinExistence type="inferred from homology"/>
<evidence type="ECO:0000256" key="10">
    <source>
        <dbReference type="ARBA" id="ARBA00023098"/>
    </source>
</evidence>
<dbReference type="NCBIfam" id="NF009874">
    <property type="entry name" value="PRK13337.1"/>
    <property type="match status" value="1"/>
</dbReference>
<dbReference type="InterPro" id="IPR016064">
    <property type="entry name" value="NAD/diacylglycerol_kinase_sf"/>
</dbReference>
<dbReference type="Gene3D" id="2.60.200.40">
    <property type="match status" value="1"/>
</dbReference>
<keyword evidence="6" id="KW-0547">Nucleotide-binding</keyword>
<comment type="caution">
    <text evidence="14">The sequence shown here is derived from an EMBL/GenBank/DDBJ whole genome shotgun (WGS) entry which is preliminary data.</text>
</comment>
<dbReference type="InterPro" id="IPR005218">
    <property type="entry name" value="Diacylglycerol/lipid_kinase"/>
</dbReference>
<dbReference type="GO" id="GO:0046872">
    <property type="term" value="F:metal ion binding"/>
    <property type="evidence" value="ECO:0007669"/>
    <property type="project" value="UniProtKB-KW"/>
</dbReference>
<dbReference type="InterPro" id="IPR001206">
    <property type="entry name" value="Diacylglycerol_kinase_cat_dom"/>
</dbReference>
<organism evidence="14 15">
    <name type="scientific">Pullulanibacillus pueri</name>
    <dbReference type="NCBI Taxonomy" id="1437324"/>
    <lineage>
        <taxon>Bacteria</taxon>
        <taxon>Bacillati</taxon>
        <taxon>Bacillota</taxon>
        <taxon>Bacilli</taxon>
        <taxon>Bacillales</taxon>
        <taxon>Sporolactobacillaceae</taxon>
        <taxon>Pullulanibacillus</taxon>
    </lineage>
</organism>
<keyword evidence="12" id="KW-1208">Phospholipid metabolism</keyword>
<evidence type="ECO:0000256" key="1">
    <source>
        <dbReference type="ARBA" id="ARBA00001946"/>
    </source>
</evidence>
<dbReference type="EMBL" id="BMFV01000016">
    <property type="protein sequence ID" value="GGH82983.1"/>
    <property type="molecule type" value="Genomic_DNA"/>
</dbReference>
<keyword evidence="3" id="KW-0444">Lipid biosynthesis</keyword>
<evidence type="ECO:0000256" key="12">
    <source>
        <dbReference type="ARBA" id="ARBA00023264"/>
    </source>
</evidence>
<dbReference type="InterPro" id="IPR017438">
    <property type="entry name" value="ATP-NAD_kinase_N"/>
</dbReference>
<gene>
    <name evidence="14" type="ORF">GCM10007096_23180</name>
</gene>
<dbReference type="Pfam" id="PF00781">
    <property type="entry name" value="DAGK_cat"/>
    <property type="match status" value="1"/>
</dbReference>
<evidence type="ECO:0000313" key="14">
    <source>
        <dbReference type="EMBL" id="GGH82983.1"/>
    </source>
</evidence>